<dbReference type="PANTHER" id="PTHR37261">
    <property type="entry name" value="40S RIBOSOMAL PROTEIN S27"/>
    <property type="match status" value="1"/>
</dbReference>
<feature type="compositionally biased region" description="Basic and acidic residues" evidence="1">
    <location>
        <begin position="615"/>
        <end position="632"/>
    </location>
</feature>
<feature type="region of interest" description="Disordered" evidence="1">
    <location>
        <begin position="650"/>
        <end position="704"/>
    </location>
</feature>
<comment type="caution">
    <text evidence="2">The sequence shown here is derived from an EMBL/GenBank/DDBJ whole genome shotgun (WGS) entry which is preliminary data.</text>
</comment>
<reference evidence="2 3" key="1">
    <citation type="journal article" date="2019" name="Plant Biotechnol. J.">
        <title>The red bayberry genome and genetic basis of sex determination.</title>
        <authorList>
            <person name="Jia H.M."/>
            <person name="Jia H.J."/>
            <person name="Cai Q.L."/>
            <person name="Wang Y."/>
            <person name="Zhao H.B."/>
            <person name="Yang W.F."/>
            <person name="Wang G.Y."/>
            <person name="Li Y.H."/>
            <person name="Zhan D.L."/>
            <person name="Shen Y.T."/>
            <person name="Niu Q.F."/>
            <person name="Chang L."/>
            <person name="Qiu J."/>
            <person name="Zhao L."/>
            <person name="Xie H.B."/>
            <person name="Fu W.Y."/>
            <person name="Jin J."/>
            <person name="Li X.W."/>
            <person name="Jiao Y."/>
            <person name="Zhou C.C."/>
            <person name="Tu T."/>
            <person name="Chai C.Y."/>
            <person name="Gao J.L."/>
            <person name="Fan L.J."/>
            <person name="van de Weg E."/>
            <person name="Wang J.Y."/>
            <person name="Gao Z.S."/>
        </authorList>
    </citation>
    <scope>NUCLEOTIDE SEQUENCE [LARGE SCALE GENOMIC DNA]</scope>
    <source>
        <tissue evidence="2">Leaves</tissue>
    </source>
</reference>
<sequence>MDLEKTSSATSCSSSTNWTVAGGSLLNSLSFESSLSPIDEEVQEEEENTTANSTTSKSPLILRPSSPDSGPCEIKIDFTQKHEVRQVYVRSTARVYEIYYHSGLESDGEYLCTVRCGIALRDEGVLTAKIEELVSANHSEIDKDITEEDSKSGSNLTSSEDDWVEVKVPNAAVAENKNFSLPSKADSITERSKQCCLLGLEELGLVDQRNGNVMEFYEATAEITDGSPCRSLTLRLLSHESKGFVFVDEVYVFAEPVDSDDSEDRGGPVENSSGSSLMAMLVPTLLQLSKTTKPSTDTREKQKLPEYESRSTDPMNFATEIQQEGNSNRSDHLEVKWQKVNGSGSIACPAQLENFSQVPISENKPDYQSTGHLERAMDQLVSRMGRIEDLCLRFEENMLKPINSIESRLQRVEQQIEVLLKKSHNSELPSCLRICAPEFSCNGSDSNSFYNSGSDYPNGGSFGSDKKDFHSGVISVPPYDVRDPMNATQLLPSLVVTAPDFSNSEDAEENFASDSVTDSFQDKQRQVLSIDDALASALAGFISSSSIQPSKYTQTIAFKAPEFLNEEDENDDKKASPGVQCEIAIDQSVARYETDATVCTTDSTSSNTCLEGEESATRSHNDDCSEKTADGGDKDCRQCAGGAGDCQTTGVDTVVGPDMERTDSSHKSEESINEEVSNQITNVSVPDNADTPNHMPSYPTENVTSQEDGVASCEFVAATEQTKSGFDILQKVLEFSCASSVVDFRIPVLDVKFATNENSNAKAVLLEDLLADVQESTVDPPCIDDTDDDSPIAKKCNLILVQDVEPSAPATDGNVSLDLNYCNLMDVPLIIEGESLQDYQDYPTCSSHEVFPSSLI</sequence>
<dbReference type="OrthoDB" id="1939758at2759"/>
<feature type="region of interest" description="Disordered" evidence="1">
    <location>
        <begin position="602"/>
        <end position="632"/>
    </location>
</feature>
<feature type="compositionally biased region" description="Acidic residues" evidence="1">
    <location>
        <begin position="38"/>
        <end position="48"/>
    </location>
</feature>
<evidence type="ECO:0000313" key="3">
    <source>
        <dbReference type="Proteomes" id="UP000516437"/>
    </source>
</evidence>
<feature type="region of interest" description="Disordered" evidence="1">
    <location>
        <begin position="36"/>
        <end position="68"/>
    </location>
</feature>
<dbReference type="AlphaFoldDB" id="A0A6A1WHY9"/>
<dbReference type="Proteomes" id="UP000516437">
    <property type="component" value="Chromosome 1"/>
</dbReference>
<evidence type="ECO:0000256" key="1">
    <source>
        <dbReference type="SAM" id="MobiDB-lite"/>
    </source>
</evidence>
<keyword evidence="3" id="KW-1185">Reference proteome</keyword>
<evidence type="ECO:0000313" key="2">
    <source>
        <dbReference type="EMBL" id="KAB1224831.1"/>
    </source>
</evidence>
<protein>
    <submittedName>
        <fullName evidence="2">Uncharacterized protein</fullName>
    </submittedName>
</protein>
<dbReference type="PANTHER" id="PTHR37261:SF1">
    <property type="entry name" value="40S RIBOSOMAL PROTEIN S27"/>
    <property type="match status" value="1"/>
</dbReference>
<accession>A0A6A1WHY9</accession>
<feature type="region of interest" description="Disordered" evidence="1">
    <location>
        <begin position="288"/>
        <end position="311"/>
    </location>
</feature>
<proteinExistence type="predicted"/>
<dbReference type="EMBL" id="RXIC02000019">
    <property type="protein sequence ID" value="KAB1224831.1"/>
    <property type="molecule type" value="Genomic_DNA"/>
</dbReference>
<organism evidence="2 3">
    <name type="scientific">Morella rubra</name>
    <name type="common">Chinese bayberry</name>
    <dbReference type="NCBI Taxonomy" id="262757"/>
    <lineage>
        <taxon>Eukaryota</taxon>
        <taxon>Viridiplantae</taxon>
        <taxon>Streptophyta</taxon>
        <taxon>Embryophyta</taxon>
        <taxon>Tracheophyta</taxon>
        <taxon>Spermatophyta</taxon>
        <taxon>Magnoliopsida</taxon>
        <taxon>eudicotyledons</taxon>
        <taxon>Gunneridae</taxon>
        <taxon>Pentapetalae</taxon>
        <taxon>rosids</taxon>
        <taxon>fabids</taxon>
        <taxon>Fagales</taxon>
        <taxon>Myricaceae</taxon>
        <taxon>Morella</taxon>
    </lineage>
</organism>
<name>A0A6A1WHY9_9ROSI</name>
<feature type="compositionally biased region" description="Basic and acidic residues" evidence="1">
    <location>
        <begin position="658"/>
        <end position="670"/>
    </location>
</feature>
<gene>
    <name evidence="2" type="ORF">CJ030_MR1G004780</name>
</gene>
<feature type="compositionally biased region" description="Basic and acidic residues" evidence="1">
    <location>
        <begin position="296"/>
        <end position="311"/>
    </location>
</feature>
<feature type="compositionally biased region" description="Polar residues" evidence="1">
    <location>
        <begin position="674"/>
        <end position="685"/>
    </location>
</feature>